<dbReference type="Proteomes" id="UP001154282">
    <property type="component" value="Unassembled WGS sequence"/>
</dbReference>
<comment type="caution">
    <text evidence="1">The sequence shown here is derived from an EMBL/GenBank/DDBJ whole genome shotgun (WGS) entry which is preliminary data.</text>
</comment>
<protein>
    <submittedName>
        <fullName evidence="1">Uncharacterized protein</fullName>
    </submittedName>
</protein>
<keyword evidence="2" id="KW-1185">Reference proteome</keyword>
<gene>
    <name evidence="1" type="ORF">LITE_LOCUS7037</name>
</gene>
<evidence type="ECO:0000313" key="2">
    <source>
        <dbReference type="Proteomes" id="UP001154282"/>
    </source>
</evidence>
<reference evidence="1" key="1">
    <citation type="submission" date="2022-08" db="EMBL/GenBank/DDBJ databases">
        <authorList>
            <person name="Gutierrez-Valencia J."/>
        </authorList>
    </citation>
    <scope>NUCLEOTIDE SEQUENCE</scope>
</reference>
<proteinExistence type="predicted"/>
<dbReference type="EMBL" id="CAMGYJ010000003">
    <property type="protein sequence ID" value="CAI0391156.1"/>
    <property type="molecule type" value="Genomic_DNA"/>
</dbReference>
<sequence length="283" mass="31913">MFTVGDIPNPEFFASSFGCNWSGEPSKYLGFPLGANPNAISVWDSVVDKYQKRLDGWKGKYLPLGGRLTLIKAVLSSQPVYFFSLLRARSSVVKRLEGVQKRFLWSGSGDTKKFALVRWDICKAPISRGGLGIIDLDSFNRAMLGKWLWRYANEGNSWWRELISIKFPSQHSVWRTVRCRQGFSGSVWANISKEYDDFWKMANIDAGNGAWVSFWYDSWIPEVVLAEKFPRVAVASSSLNARVSHAASLSGTWWMASSAELRSSRMSLCGGRLCRQKSAFLFG</sequence>
<organism evidence="1 2">
    <name type="scientific">Linum tenue</name>
    <dbReference type="NCBI Taxonomy" id="586396"/>
    <lineage>
        <taxon>Eukaryota</taxon>
        <taxon>Viridiplantae</taxon>
        <taxon>Streptophyta</taxon>
        <taxon>Embryophyta</taxon>
        <taxon>Tracheophyta</taxon>
        <taxon>Spermatophyta</taxon>
        <taxon>Magnoliopsida</taxon>
        <taxon>eudicotyledons</taxon>
        <taxon>Gunneridae</taxon>
        <taxon>Pentapetalae</taxon>
        <taxon>rosids</taxon>
        <taxon>fabids</taxon>
        <taxon>Malpighiales</taxon>
        <taxon>Linaceae</taxon>
        <taxon>Linum</taxon>
    </lineage>
</organism>
<dbReference type="PANTHER" id="PTHR33116">
    <property type="entry name" value="REVERSE TRANSCRIPTASE ZINC-BINDING DOMAIN-CONTAINING PROTEIN-RELATED-RELATED"/>
    <property type="match status" value="1"/>
</dbReference>
<accession>A0AAV0I0N4</accession>
<evidence type="ECO:0000313" key="1">
    <source>
        <dbReference type="EMBL" id="CAI0391156.1"/>
    </source>
</evidence>
<dbReference type="PANTHER" id="PTHR33116:SF78">
    <property type="entry name" value="OS12G0587133 PROTEIN"/>
    <property type="match status" value="1"/>
</dbReference>
<name>A0AAV0I0N4_9ROSI</name>
<dbReference type="AlphaFoldDB" id="A0AAV0I0N4"/>